<dbReference type="InterPro" id="IPR021456">
    <property type="entry name" value="DUF3107"/>
</dbReference>
<evidence type="ECO:0000313" key="2">
    <source>
        <dbReference type="Proteomes" id="UP001180845"/>
    </source>
</evidence>
<name>A0AAE4CQP2_9ACTN</name>
<sequence>MEVKIGVVDSSRELTIISRQSPDEVESLVADALAKTDGRLSLSDEKGRRYIVPSAKISYVEIGPSEPTRVGFGVS</sequence>
<dbReference type="EMBL" id="JAVDXW010000001">
    <property type="protein sequence ID" value="MDR7302878.1"/>
    <property type="molecule type" value="Genomic_DNA"/>
</dbReference>
<gene>
    <name evidence="1" type="ORF">JOF55_003059</name>
</gene>
<accession>A0AAE4CQP2</accession>
<reference evidence="1" key="1">
    <citation type="submission" date="2023-07" db="EMBL/GenBank/DDBJ databases">
        <title>Sequencing the genomes of 1000 actinobacteria strains.</title>
        <authorList>
            <person name="Klenk H.-P."/>
        </authorList>
    </citation>
    <scope>NUCLEOTIDE SEQUENCE</scope>
    <source>
        <strain evidence="1">DSM 45977</strain>
    </source>
</reference>
<organism evidence="1 2">
    <name type="scientific">Haloactinomyces albus</name>
    <dbReference type="NCBI Taxonomy" id="1352928"/>
    <lineage>
        <taxon>Bacteria</taxon>
        <taxon>Bacillati</taxon>
        <taxon>Actinomycetota</taxon>
        <taxon>Actinomycetes</taxon>
        <taxon>Actinopolysporales</taxon>
        <taxon>Actinopolysporaceae</taxon>
        <taxon>Haloactinomyces</taxon>
    </lineage>
</organism>
<dbReference type="AlphaFoldDB" id="A0AAE4CQP2"/>
<comment type="caution">
    <text evidence="1">The sequence shown here is derived from an EMBL/GenBank/DDBJ whole genome shotgun (WGS) entry which is preliminary data.</text>
</comment>
<proteinExistence type="predicted"/>
<keyword evidence="2" id="KW-1185">Reference proteome</keyword>
<dbReference type="Proteomes" id="UP001180845">
    <property type="component" value="Unassembled WGS sequence"/>
</dbReference>
<evidence type="ECO:0000313" key="1">
    <source>
        <dbReference type="EMBL" id="MDR7302878.1"/>
    </source>
</evidence>
<dbReference type="RefSeq" id="WP_310274785.1">
    <property type="nucleotide sequence ID" value="NZ_JAVDXW010000001.1"/>
</dbReference>
<dbReference type="Pfam" id="PF11305">
    <property type="entry name" value="DUF3107"/>
    <property type="match status" value="1"/>
</dbReference>
<protein>
    <recommendedName>
        <fullName evidence="3">ATP-binding protein</fullName>
    </recommendedName>
</protein>
<evidence type="ECO:0008006" key="3">
    <source>
        <dbReference type="Google" id="ProtNLM"/>
    </source>
</evidence>